<protein>
    <submittedName>
        <fullName evidence="2">Uncharacterized protein</fullName>
    </submittedName>
</protein>
<feature type="region of interest" description="Disordered" evidence="1">
    <location>
        <begin position="1"/>
        <end position="69"/>
    </location>
</feature>
<reference evidence="3" key="2">
    <citation type="journal article" date="2017" name="Nat. Plants">
        <title>The Aegilops tauschii genome reveals multiple impacts of transposons.</title>
        <authorList>
            <person name="Zhao G."/>
            <person name="Zou C."/>
            <person name="Li K."/>
            <person name="Wang K."/>
            <person name="Li T."/>
            <person name="Gao L."/>
            <person name="Zhang X."/>
            <person name="Wang H."/>
            <person name="Yang Z."/>
            <person name="Liu X."/>
            <person name="Jiang W."/>
            <person name="Mao L."/>
            <person name="Kong X."/>
            <person name="Jiao Y."/>
            <person name="Jia J."/>
        </authorList>
    </citation>
    <scope>NUCLEOTIDE SEQUENCE [LARGE SCALE GENOMIC DNA]</scope>
    <source>
        <strain evidence="3">cv. AL8/78</strain>
    </source>
</reference>
<reference evidence="3" key="1">
    <citation type="journal article" date="2014" name="Science">
        <title>Ancient hybridizations among the ancestral genomes of bread wheat.</title>
        <authorList>
            <consortium name="International Wheat Genome Sequencing Consortium,"/>
            <person name="Marcussen T."/>
            <person name="Sandve S.R."/>
            <person name="Heier L."/>
            <person name="Spannagl M."/>
            <person name="Pfeifer M."/>
            <person name="Jakobsen K.S."/>
            <person name="Wulff B.B."/>
            <person name="Steuernagel B."/>
            <person name="Mayer K.F."/>
            <person name="Olsen O.A."/>
        </authorList>
    </citation>
    <scope>NUCLEOTIDE SEQUENCE [LARGE SCALE GENOMIC DNA]</scope>
    <source>
        <strain evidence="3">cv. AL8/78</strain>
    </source>
</reference>
<name>A0A452YZT6_AEGTS</name>
<keyword evidence="3" id="KW-1185">Reference proteome</keyword>
<feature type="compositionally biased region" description="Low complexity" evidence="1">
    <location>
        <begin position="1"/>
        <end position="17"/>
    </location>
</feature>
<reference evidence="2" key="5">
    <citation type="journal article" date="2021" name="G3 (Bethesda)">
        <title>Aegilops tauschii genome assembly Aet v5.0 features greater sequence contiguity and improved annotation.</title>
        <authorList>
            <person name="Wang L."/>
            <person name="Zhu T."/>
            <person name="Rodriguez J.C."/>
            <person name="Deal K.R."/>
            <person name="Dubcovsky J."/>
            <person name="McGuire P.E."/>
            <person name="Lux T."/>
            <person name="Spannagl M."/>
            <person name="Mayer K.F.X."/>
            <person name="Baldrich P."/>
            <person name="Meyers B.C."/>
            <person name="Huo N."/>
            <person name="Gu Y.Q."/>
            <person name="Zhou H."/>
            <person name="Devos K.M."/>
            <person name="Bennetzen J.L."/>
            <person name="Unver T."/>
            <person name="Budak H."/>
            <person name="Gulick P.J."/>
            <person name="Galiba G."/>
            <person name="Kalapos B."/>
            <person name="Nelson D.R."/>
            <person name="Li P."/>
            <person name="You F.M."/>
            <person name="Luo M.C."/>
            <person name="Dvorak J."/>
        </authorList>
    </citation>
    <scope>NUCLEOTIDE SEQUENCE [LARGE SCALE GENOMIC DNA]</scope>
    <source>
        <strain evidence="2">cv. AL8/78</strain>
    </source>
</reference>
<proteinExistence type="predicted"/>
<dbReference type="AlphaFoldDB" id="A0A452YZT6"/>
<sequence length="171" mass="18645">TTPSASPLLSPSGGSPATQGPGHGWRWRKGKRWSEAWAGDAERRPGPKVAAGVRRRGPEAERTGSAGAAPASWWSKDCAAARRRRLLPLPRHEGDDARVPASPIRQMDKVISHAHATLGTLMSQQSIIGGITMKISNISRYSLYIFFSCHQKIYFKSNAHLTKLCFLASTD</sequence>
<evidence type="ECO:0000313" key="2">
    <source>
        <dbReference type="EnsemblPlants" id="AET1Gv20584100.5"/>
    </source>
</evidence>
<dbReference type="Gramene" id="AET1Gv20584100.5">
    <property type="protein sequence ID" value="AET1Gv20584100.5"/>
    <property type="gene ID" value="AET1Gv20584100"/>
</dbReference>
<evidence type="ECO:0000313" key="3">
    <source>
        <dbReference type="Proteomes" id="UP000015105"/>
    </source>
</evidence>
<accession>A0A452YZT6</accession>
<dbReference type="EnsemblPlants" id="AET1Gv20584100.5">
    <property type="protein sequence ID" value="AET1Gv20584100.5"/>
    <property type="gene ID" value="AET1Gv20584100"/>
</dbReference>
<reference evidence="2" key="3">
    <citation type="journal article" date="2017" name="Nature">
        <title>Genome sequence of the progenitor of the wheat D genome Aegilops tauschii.</title>
        <authorList>
            <person name="Luo M.C."/>
            <person name="Gu Y.Q."/>
            <person name="Puiu D."/>
            <person name="Wang H."/>
            <person name="Twardziok S.O."/>
            <person name="Deal K.R."/>
            <person name="Huo N."/>
            <person name="Zhu T."/>
            <person name="Wang L."/>
            <person name="Wang Y."/>
            <person name="McGuire P.E."/>
            <person name="Liu S."/>
            <person name="Long H."/>
            <person name="Ramasamy R.K."/>
            <person name="Rodriguez J.C."/>
            <person name="Van S.L."/>
            <person name="Yuan L."/>
            <person name="Wang Z."/>
            <person name="Xia Z."/>
            <person name="Xiao L."/>
            <person name="Anderson O.D."/>
            <person name="Ouyang S."/>
            <person name="Liang Y."/>
            <person name="Zimin A.V."/>
            <person name="Pertea G."/>
            <person name="Qi P."/>
            <person name="Bennetzen J.L."/>
            <person name="Dai X."/>
            <person name="Dawson M.W."/>
            <person name="Muller H.G."/>
            <person name="Kugler K."/>
            <person name="Rivarola-Duarte L."/>
            <person name="Spannagl M."/>
            <person name="Mayer K.F.X."/>
            <person name="Lu F.H."/>
            <person name="Bevan M.W."/>
            <person name="Leroy P."/>
            <person name="Li P."/>
            <person name="You F.M."/>
            <person name="Sun Q."/>
            <person name="Liu Z."/>
            <person name="Lyons E."/>
            <person name="Wicker T."/>
            <person name="Salzberg S.L."/>
            <person name="Devos K.M."/>
            <person name="Dvorak J."/>
        </authorList>
    </citation>
    <scope>NUCLEOTIDE SEQUENCE [LARGE SCALE GENOMIC DNA]</scope>
    <source>
        <strain evidence="2">cv. AL8/78</strain>
    </source>
</reference>
<reference evidence="2" key="4">
    <citation type="submission" date="2019-03" db="UniProtKB">
        <authorList>
            <consortium name="EnsemblPlants"/>
        </authorList>
    </citation>
    <scope>IDENTIFICATION</scope>
</reference>
<organism evidence="2 3">
    <name type="scientific">Aegilops tauschii subsp. strangulata</name>
    <name type="common">Goatgrass</name>
    <dbReference type="NCBI Taxonomy" id="200361"/>
    <lineage>
        <taxon>Eukaryota</taxon>
        <taxon>Viridiplantae</taxon>
        <taxon>Streptophyta</taxon>
        <taxon>Embryophyta</taxon>
        <taxon>Tracheophyta</taxon>
        <taxon>Spermatophyta</taxon>
        <taxon>Magnoliopsida</taxon>
        <taxon>Liliopsida</taxon>
        <taxon>Poales</taxon>
        <taxon>Poaceae</taxon>
        <taxon>BOP clade</taxon>
        <taxon>Pooideae</taxon>
        <taxon>Triticodae</taxon>
        <taxon>Triticeae</taxon>
        <taxon>Triticinae</taxon>
        <taxon>Aegilops</taxon>
    </lineage>
</organism>
<dbReference type="Proteomes" id="UP000015105">
    <property type="component" value="Chromosome 1D"/>
</dbReference>
<evidence type="ECO:0000256" key="1">
    <source>
        <dbReference type="SAM" id="MobiDB-lite"/>
    </source>
</evidence>